<evidence type="ECO:0000313" key="1">
    <source>
        <dbReference type="EMBL" id="RFU61110.1"/>
    </source>
</evidence>
<dbReference type="RefSeq" id="WP_117324144.1">
    <property type="nucleotide sequence ID" value="NZ_QVTD01000017.1"/>
</dbReference>
<gene>
    <name evidence="1" type="ORF">D0466_19190</name>
</gene>
<evidence type="ECO:0000313" key="2">
    <source>
        <dbReference type="Proteomes" id="UP000262939"/>
    </source>
</evidence>
<dbReference type="InterPro" id="IPR004304">
    <property type="entry name" value="FmdA_AmdA"/>
</dbReference>
<comment type="caution">
    <text evidence="1">The sequence shown here is derived from an EMBL/GenBank/DDBJ whole genome shotgun (WGS) entry which is preliminary data.</text>
</comment>
<organism evidence="1 2">
    <name type="scientific">Peribacillus glennii</name>
    <dbReference type="NCBI Taxonomy" id="2303991"/>
    <lineage>
        <taxon>Bacteria</taxon>
        <taxon>Bacillati</taxon>
        <taxon>Bacillota</taxon>
        <taxon>Bacilli</taxon>
        <taxon>Bacillales</taxon>
        <taxon>Bacillaceae</taxon>
        <taxon>Peribacillus</taxon>
    </lineage>
</organism>
<dbReference type="EMBL" id="QVTD01000017">
    <property type="protein sequence ID" value="RFU61110.1"/>
    <property type="molecule type" value="Genomic_DNA"/>
</dbReference>
<dbReference type="GO" id="GO:0016811">
    <property type="term" value="F:hydrolase activity, acting on carbon-nitrogen (but not peptide) bonds, in linear amides"/>
    <property type="evidence" value="ECO:0007669"/>
    <property type="project" value="InterPro"/>
</dbReference>
<dbReference type="SUPFAM" id="SSF141130">
    <property type="entry name" value="Acetamidase/Formamidase-like"/>
    <property type="match status" value="1"/>
</dbReference>
<dbReference type="Gene3D" id="2.60.120.580">
    <property type="entry name" value="Acetamidase/Formamidase-like domains"/>
    <property type="match status" value="1"/>
</dbReference>
<dbReference type="Pfam" id="PF03069">
    <property type="entry name" value="FmdA_AmdA"/>
    <property type="match status" value="2"/>
</dbReference>
<accession>A0A372L7C1</accession>
<name>A0A372L7C1_9BACI</name>
<dbReference type="PANTHER" id="PTHR31891:SF1">
    <property type="entry name" value="FORMAMIDASE C869.04-RELATED"/>
    <property type="match status" value="1"/>
</dbReference>
<dbReference type="OrthoDB" id="9811740at2"/>
<dbReference type="PANTHER" id="PTHR31891">
    <property type="entry name" value="FORMAMIDASE C869.04-RELATED"/>
    <property type="match status" value="1"/>
</dbReference>
<dbReference type="Gene3D" id="3.10.28.20">
    <property type="entry name" value="Acetamidase/Formamidase-like domains"/>
    <property type="match status" value="1"/>
</dbReference>
<dbReference type="Proteomes" id="UP000262939">
    <property type="component" value="Unassembled WGS sequence"/>
</dbReference>
<protein>
    <submittedName>
        <fullName evidence="1">Acetamidase</fullName>
    </submittedName>
</protein>
<keyword evidence="2" id="KW-1185">Reference proteome</keyword>
<dbReference type="Gene3D" id="2.40.10.120">
    <property type="match status" value="1"/>
</dbReference>
<proteinExistence type="predicted"/>
<sequence>MVTITRDHSILAMSPNNEAAARAASGAEVVFQTLDCFSNTITKEDEYFSSVGWDQINPATGPLYIEGAEAGDILKVEILDIRIEDQGVMAVGPGMGVLGEIIKKEATRIIPIKDGKAIFNEKLHLPIKPMIGVIGTAPPNEDIPTGTPGAHGGNMDCKKIAKGATLYLPVNVSGALLAMGDLHAIMGDGEIVICGLEIPGEVKVRVSVIKGETYPLPLLDDGEMVMTIVSAKTVDEAAKQATISMHSILVEKLGMTIEEAGMFLSIGGDLKICQVVDPLMTARMELSKSVFAQYGYNFK</sequence>
<reference evidence="1 2" key="1">
    <citation type="submission" date="2018-08" db="EMBL/GenBank/DDBJ databases">
        <title>Bacillus chawlae sp. nov., Bacillus glennii sp. nov., and Bacillus saganii sp. nov. Isolated from the Vehicle Assembly Building at Kennedy Space Center where the Viking Spacecraft were Assembled.</title>
        <authorList>
            <person name="Seuylemezian A."/>
            <person name="Vaishampayan P."/>
        </authorList>
    </citation>
    <scope>NUCLEOTIDE SEQUENCE [LARGE SCALE GENOMIC DNA]</scope>
    <source>
        <strain evidence="1 2">V44-8</strain>
    </source>
</reference>
<dbReference type="AlphaFoldDB" id="A0A372L7C1"/>